<accession>A0A5C9A5U4</accession>
<name>A0A5C9A5U4_9GAMM</name>
<evidence type="ECO:0000256" key="4">
    <source>
        <dbReference type="PIRNR" id="PIRNR016821"/>
    </source>
</evidence>
<dbReference type="CDD" id="cd00165">
    <property type="entry name" value="S4"/>
    <property type="match status" value="1"/>
</dbReference>
<dbReference type="SUPFAM" id="SSF55174">
    <property type="entry name" value="Alpha-L RNA-binding motif"/>
    <property type="match status" value="1"/>
</dbReference>
<evidence type="ECO:0000256" key="5">
    <source>
        <dbReference type="SAM" id="MobiDB-lite"/>
    </source>
</evidence>
<dbReference type="Pfam" id="PF01479">
    <property type="entry name" value="S4"/>
    <property type="match status" value="1"/>
</dbReference>
<dbReference type="Gene3D" id="3.10.290.10">
    <property type="entry name" value="RNA-binding S4 domain"/>
    <property type="match status" value="1"/>
</dbReference>
<evidence type="ECO:0000256" key="3">
    <source>
        <dbReference type="ARBA" id="ARBA00023125"/>
    </source>
</evidence>
<evidence type="ECO:0000256" key="2">
    <source>
        <dbReference type="ARBA" id="ARBA00022884"/>
    </source>
</evidence>
<organism evidence="7 8">
    <name type="scientific">Parahaliea aestuarii</name>
    <dbReference type="NCBI Taxonomy" id="1852021"/>
    <lineage>
        <taxon>Bacteria</taxon>
        <taxon>Pseudomonadati</taxon>
        <taxon>Pseudomonadota</taxon>
        <taxon>Gammaproteobacteria</taxon>
        <taxon>Cellvibrionales</taxon>
        <taxon>Halieaceae</taxon>
        <taxon>Parahaliea</taxon>
    </lineage>
</organism>
<evidence type="ECO:0000259" key="6">
    <source>
        <dbReference type="SMART" id="SM00363"/>
    </source>
</evidence>
<dbReference type="OrthoDB" id="9797176at2"/>
<feature type="domain" description="RNA-binding S4" evidence="6">
    <location>
        <begin position="8"/>
        <end position="71"/>
    </location>
</feature>
<dbReference type="InterPro" id="IPR036986">
    <property type="entry name" value="S4_RNA-bd_sf"/>
</dbReference>
<keyword evidence="8" id="KW-1185">Reference proteome</keyword>
<dbReference type="PROSITE" id="PS50889">
    <property type="entry name" value="S4"/>
    <property type="match status" value="1"/>
</dbReference>
<gene>
    <name evidence="7" type="ORF">FVW59_01055</name>
</gene>
<evidence type="ECO:0000313" key="7">
    <source>
        <dbReference type="EMBL" id="TXS94541.1"/>
    </source>
</evidence>
<protein>
    <recommendedName>
        <fullName evidence="4">Heat shock protein 15</fullName>
    </recommendedName>
</protein>
<dbReference type="GO" id="GO:0043023">
    <property type="term" value="F:ribosomal large subunit binding"/>
    <property type="evidence" value="ECO:0007669"/>
    <property type="project" value="InterPro"/>
</dbReference>
<dbReference type="RefSeq" id="WP_148062394.1">
    <property type="nucleotide sequence ID" value="NZ_VRYZ01000001.1"/>
</dbReference>
<feature type="compositionally biased region" description="Basic and acidic residues" evidence="5">
    <location>
        <begin position="85"/>
        <end position="100"/>
    </location>
</feature>
<sequence length="132" mass="15179">MSEAPTRVRIDKWLWAARFFKTRSLAKAAIEGGKVQLDGNRVKVSREINVGDRLQIRQGWDVRDVVVEALSDQRRGAPEAQQLYRETEDSVARREAEAAARKAAGGMIDRPAHRPTKKQRRQIHRFRDSMDE</sequence>
<comment type="caution">
    <text evidence="7">The sequence shown here is derived from an EMBL/GenBank/DDBJ whole genome shotgun (WGS) entry which is preliminary data.</text>
</comment>
<dbReference type="SMART" id="SM00363">
    <property type="entry name" value="S4"/>
    <property type="match status" value="1"/>
</dbReference>
<proteinExistence type="inferred from homology"/>
<evidence type="ECO:0000313" key="8">
    <source>
        <dbReference type="Proteomes" id="UP000321933"/>
    </source>
</evidence>
<feature type="region of interest" description="Disordered" evidence="5">
    <location>
        <begin position="77"/>
        <end position="132"/>
    </location>
</feature>
<dbReference type="GO" id="GO:0034605">
    <property type="term" value="P:cellular response to heat"/>
    <property type="evidence" value="ECO:0007669"/>
    <property type="project" value="InterPro"/>
</dbReference>
<keyword evidence="3 4" id="KW-0238">DNA-binding</keyword>
<dbReference type="PIRSF" id="PIRSF016821">
    <property type="entry name" value="HSP15"/>
    <property type="match status" value="1"/>
</dbReference>
<dbReference type="EMBL" id="VRYZ01000001">
    <property type="protein sequence ID" value="TXS94541.1"/>
    <property type="molecule type" value="Genomic_DNA"/>
</dbReference>
<dbReference type="GO" id="GO:0003677">
    <property type="term" value="F:DNA binding"/>
    <property type="evidence" value="ECO:0007669"/>
    <property type="project" value="UniProtKB-KW"/>
</dbReference>
<reference evidence="7 8" key="1">
    <citation type="submission" date="2019-08" db="EMBL/GenBank/DDBJ databases">
        <title>Parahaliea maris sp. nov., isolated from the surface seawater.</title>
        <authorList>
            <person name="Liu Y."/>
        </authorList>
    </citation>
    <scope>NUCLEOTIDE SEQUENCE [LARGE SCALE GENOMIC DNA]</scope>
    <source>
        <strain evidence="7 8">S2-26</strain>
    </source>
</reference>
<keyword evidence="2 4" id="KW-0694">RNA-binding</keyword>
<dbReference type="Proteomes" id="UP000321933">
    <property type="component" value="Unassembled WGS sequence"/>
</dbReference>
<dbReference type="AlphaFoldDB" id="A0A5C9A5U4"/>
<evidence type="ECO:0000256" key="1">
    <source>
        <dbReference type="ARBA" id="ARBA00008396"/>
    </source>
</evidence>
<comment type="similarity">
    <text evidence="1 4">Belongs to the HSP15 family.</text>
</comment>
<dbReference type="InterPro" id="IPR025708">
    <property type="entry name" value="HSP15"/>
</dbReference>
<feature type="compositionally biased region" description="Basic residues" evidence="5">
    <location>
        <begin position="113"/>
        <end position="124"/>
    </location>
</feature>
<dbReference type="InterPro" id="IPR002942">
    <property type="entry name" value="S4_RNA-bd"/>
</dbReference>
<dbReference type="GO" id="GO:0003727">
    <property type="term" value="F:single-stranded RNA binding"/>
    <property type="evidence" value="ECO:0007669"/>
    <property type="project" value="InterPro"/>
</dbReference>